<dbReference type="GO" id="GO:0046872">
    <property type="term" value="F:metal ion binding"/>
    <property type="evidence" value="ECO:0007669"/>
    <property type="project" value="UniProtKB-KW"/>
</dbReference>
<dbReference type="EC" id="2.7.7.24" evidence="3"/>
<evidence type="ECO:0000256" key="8">
    <source>
        <dbReference type="ARBA" id="ARBA00049336"/>
    </source>
</evidence>
<dbReference type="GO" id="GO:0008879">
    <property type="term" value="F:glucose-1-phosphate thymidylyltransferase activity"/>
    <property type="evidence" value="ECO:0007669"/>
    <property type="project" value="UniProtKB-EC"/>
</dbReference>
<dbReference type="SUPFAM" id="SSF53448">
    <property type="entry name" value="Nucleotide-diphospho-sugar transferases"/>
    <property type="match status" value="1"/>
</dbReference>
<comment type="catalytic activity">
    <reaction evidence="8">
        <text>dTTP + alpha-D-glucose 1-phosphate + H(+) = dTDP-alpha-D-glucose + diphosphate</text>
        <dbReference type="Rhea" id="RHEA:15225"/>
        <dbReference type="ChEBI" id="CHEBI:15378"/>
        <dbReference type="ChEBI" id="CHEBI:33019"/>
        <dbReference type="ChEBI" id="CHEBI:37568"/>
        <dbReference type="ChEBI" id="CHEBI:57477"/>
        <dbReference type="ChEBI" id="CHEBI:58601"/>
        <dbReference type="EC" id="2.7.7.24"/>
    </reaction>
</comment>
<evidence type="ECO:0000256" key="4">
    <source>
        <dbReference type="ARBA" id="ARBA00022679"/>
    </source>
</evidence>
<comment type="cofactor">
    <cofactor evidence="1">
        <name>Mg(2+)</name>
        <dbReference type="ChEBI" id="CHEBI:18420"/>
    </cofactor>
</comment>
<evidence type="ECO:0000256" key="7">
    <source>
        <dbReference type="ARBA" id="ARBA00022842"/>
    </source>
</evidence>
<dbReference type="Proteomes" id="UP000179076">
    <property type="component" value="Unassembled WGS sequence"/>
</dbReference>
<evidence type="ECO:0000256" key="3">
    <source>
        <dbReference type="ARBA" id="ARBA00012461"/>
    </source>
</evidence>
<accession>A0A1F6VAA1</accession>
<sequence>MFPRRVIGLVPAAGYARRLGSLPCSKEVYPIQLHAASGERGETKAVGHYLLEKMRCAGIREALIIIRNGKWDVPEHFKDGAMVDIRLAYLLATVPWGVPYTLDQAYPFVRDALVALGFPDILFTGDDAYKHIIARQAQTRADVVLGLFPADRPSIMDVVDVDHDGRIDRILSKPAQTTLTQTWGIAVWAPSFTAFLHDYLTRLPIPTKDQAELSIGEVIQVGIEEGLRVEGVFVSNEPFLDIGIPENFSRFSAGDSADR</sequence>
<dbReference type="InterPro" id="IPR005835">
    <property type="entry name" value="NTP_transferase_dom"/>
</dbReference>
<keyword evidence="6" id="KW-0479">Metal-binding</keyword>
<keyword evidence="5" id="KW-0548">Nucleotidyltransferase</keyword>
<dbReference type="InterPro" id="IPR029044">
    <property type="entry name" value="Nucleotide-diphossugar_trans"/>
</dbReference>
<dbReference type="PANTHER" id="PTHR43532">
    <property type="entry name" value="GLUCOSE-1-PHOSPHATE THYMIDYLYLTRANSFERASE"/>
    <property type="match status" value="1"/>
</dbReference>
<dbReference type="Pfam" id="PF00483">
    <property type="entry name" value="NTP_transferase"/>
    <property type="match status" value="1"/>
</dbReference>
<keyword evidence="7" id="KW-0460">Magnesium</keyword>
<evidence type="ECO:0000256" key="2">
    <source>
        <dbReference type="ARBA" id="ARBA00010480"/>
    </source>
</evidence>
<dbReference type="Gene3D" id="3.90.550.10">
    <property type="entry name" value="Spore Coat Polysaccharide Biosynthesis Protein SpsA, Chain A"/>
    <property type="match status" value="1"/>
</dbReference>
<name>A0A1F6VAA1_9PROT</name>
<evidence type="ECO:0000256" key="1">
    <source>
        <dbReference type="ARBA" id="ARBA00001946"/>
    </source>
</evidence>
<dbReference type="InterPro" id="IPR005907">
    <property type="entry name" value="G1P_thy_trans_s"/>
</dbReference>
<feature type="domain" description="Nucleotidyl transferase" evidence="9">
    <location>
        <begin position="10"/>
        <end position="251"/>
    </location>
</feature>
<evidence type="ECO:0000313" key="11">
    <source>
        <dbReference type="Proteomes" id="UP000179076"/>
    </source>
</evidence>
<evidence type="ECO:0000259" key="9">
    <source>
        <dbReference type="Pfam" id="PF00483"/>
    </source>
</evidence>
<keyword evidence="4" id="KW-0808">Transferase</keyword>
<evidence type="ECO:0000313" key="10">
    <source>
        <dbReference type="EMBL" id="OGI66542.1"/>
    </source>
</evidence>
<dbReference type="PANTHER" id="PTHR43532:SF1">
    <property type="entry name" value="GLUCOSE-1-PHOSPHATE THYMIDYLYLTRANSFERASE 1"/>
    <property type="match status" value="1"/>
</dbReference>
<dbReference type="AlphaFoldDB" id="A0A1F6VAA1"/>
<reference evidence="10 11" key="1">
    <citation type="journal article" date="2016" name="Nat. Commun.">
        <title>Thousands of microbial genomes shed light on interconnected biogeochemical processes in an aquifer system.</title>
        <authorList>
            <person name="Anantharaman K."/>
            <person name="Brown C.T."/>
            <person name="Hug L.A."/>
            <person name="Sharon I."/>
            <person name="Castelle C.J."/>
            <person name="Probst A.J."/>
            <person name="Thomas B.C."/>
            <person name="Singh A."/>
            <person name="Wilkins M.J."/>
            <person name="Karaoz U."/>
            <person name="Brodie E.L."/>
            <person name="Williams K.H."/>
            <person name="Hubbard S.S."/>
            <person name="Banfield J.F."/>
        </authorList>
    </citation>
    <scope>NUCLEOTIDE SEQUENCE [LARGE SCALE GENOMIC DNA]</scope>
</reference>
<comment type="similarity">
    <text evidence="2">Belongs to the glucose-1-phosphate thymidylyltransferase family.</text>
</comment>
<gene>
    <name evidence="10" type="ORF">A2W18_13235</name>
</gene>
<evidence type="ECO:0000256" key="6">
    <source>
        <dbReference type="ARBA" id="ARBA00022723"/>
    </source>
</evidence>
<evidence type="ECO:0000256" key="5">
    <source>
        <dbReference type="ARBA" id="ARBA00022695"/>
    </source>
</evidence>
<protein>
    <recommendedName>
        <fullName evidence="3">glucose-1-phosphate thymidylyltransferase</fullName>
        <ecNumber evidence="3">2.7.7.24</ecNumber>
    </recommendedName>
</protein>
<organism evidence="10 11">
    <name type="scientific">Candidatus Muproteobacteria bacterium RBG_16_60_9</name>
    <dbReference type="NCBI Taxonomy" id="1817755"/>
    <lineage>
        <taxon>Bacteria</taxon>
        <taxon>Pseudomonadati</taxon>
        <taxon>Pseudomonadota</taxon>
        <taxon>Candidatus Muproteobacteria</taxon>
    </lineage>
</organism>
<proteinExistence type="inferred from homology"/>
<dbReference type="EMBL" id="MFSP01000085">
    <property type="protein sequence ID" value="OGI66542.1"/>
    <property type="molecule type" value="Genomic_DNA"/>
</dbReference>
<comment type="caution">
    <text evidence="10">The sequence shown here is derived from an EMBL/GenBank/DDBJ whole genome shotgun (WGS) entry which is preliminary data.</text>
</comment>